<accession>A0A497XQ70</accession>
<dbReference type="Gene3D" id="3.40.630.10">
    <property type="entry name" value="Zn peptidases"/>
    <property type="match status" value="1"/>
</dbReference>
<dbReference type="SUPFAM" id="SSF53187">
    <property type="entry name" value="Zn-dependent exopeptidases"/>
    <property type="match status" value="1"/>
</dbReference>
<keyword evidence="2" id="KW-0012">Acyltransferase</keyword>
<dbReference type="InterPro" id="IPR040234">
    <property type="entry name" value="QC/QCL"/>
</dbReference>
<keyword evidence="6" id="KW-1185">Reference proteome</keyword>
<evidence type="ECO:0000259" key="4">
    <source>
        <dbReference type="Pfam" id="PF04389"/>
    </source>
</evidence>
<comment type="caution">
    <text evidence="5">The sequence shown here is derived from an EMBL/GenBank/DDBJ whole genome shotgun (WGS) entry which is preliminary data.</text>
</comment>
<dbReference type="GO" id="GO:0008270">
    <property type="term" value="F:zinc ion binding"/>
    <property type="evidence" value="ECO:0007669"/>
    <property type="project" value="TreeGrafter"/>
</dbReference>
<dbReference type="CDD" id="cd02690">
    <property type="entry name" value="M28"/>
    <property type="match status" value="1"/>
</dbReference>
<dbReference type="Pfam" id="PF04389">
    <property type="entry name" value="Peptidase_M28"/>
    <property type="match status" value="1"/>
</dbReference>
<dbReference type="AlphaFoldDB" id="A0A497XQ70"/>
<sequence length="364" mass="42187">MRSELLEELKELTYFFSTRTRVSSSEGIKESQDKVREFIKRKLKLPFIEESFEVDKNIPIEASIKLNGTQVKGYPFVGSLWGDREAEVVREDEDVNGKIALVEVGGEREGEKVKKLKERGAVGAIFYLEELESPYIGNVSDEPYMALSVDRETAKALLGKKVRIESKVRKLRVKGKNIYFDIGKGPFLYIMAHLDSKPFVYGALDNAVAVAFLLILAKELRDSYYFPFRLRFLVTDGEELGLEGAKHHVKNLKHTYYAINIDSIGWLNPAVIYKDSEGFNGEKIMEKFYKHLRDLKIDIPFREGKRGRSDHIPFKQKGVETLFLSSNPFTFRHTFYDNYEAIDWDVMDMWFDVLSSFLRRFHKL</sequence>
<dbReference type="PANTHER" id="PTHR12283">
    <property type="entry name" value="GLUTAMINYL-PEPTIDE CYCLOTRANSFERASE"/>
    <property type="match status" value="1"/>
</dbReference>
<dbReference type="InterPro" id="IPR003137">
    <property type="entry name" value="PA_domain"/>
</dbReference>
<feature type="domain" description="Peptidase M28" evidence="4">
    <location>
        <begin position="187"/>
        <end position="357"/>
    </location>
</feature>
<name>A0A497XQ70_9AQUI</name>
<dbReference type="EMBL" id="RCCJ01000001">
    <property type="protein sequence ID" value="RLJ71048.1"/>
    <property type="molecule type" value="Genomic_DNA"/>
</dbReference>
<dbReference type="InterPro" id="IPR007484">
    <property type="entry name" value="Peptidase_M28"/>
</dbReference>
<evidence type="ECO:0000259" key="3">
    <source>
        <dbReference type="Pfam" id="PF02225"/>
    </source>
</evidence>
<dbReference type="PANTHER" id="PTHR12283:SF6">
    <property type="entry name" value="GLUTAMINYL-PEPTIDE CYCLOTRANSFERASE-RELATED"/>
    <property type="match status" value="1"/>
</dbReference>
<evidence type="ECO:0000313" key="5">
    <source>
        <dbReference type="EMBL" id="RLJ71048.1"/>
    </source>
</evidence>
<gene>
    <name evidence="5" type="ORF">BCF55_1339</name>
</gene>
<protein>
    <submittedName>
        <fullName evidence="5">PA domain-containing protein</fullName>
    </submittedName>
</protein>
<dbReference type="GO" id="GO:0016603">
    <property type="term" value="F:glutaminyl-peptide cyclotransferase activity"/>
    <property type="evidence" value="ECO:0007669"/>
    <property type="project" value="TreeGrafter"/>
</dbReference>
<evidence type="ECO:0000256" key="1">
    <source>
        <dbReference type="ARBA" id="ARBA00022679"/>
    </source>
</evidence>
<dbReference type="RefSeq" id="WP_121011799.1">
    <property type="nucleotide sequence ID" value="NZ_RCCJ01000001.1"/>
</dbReference>
<evidence type="ECO:0000313" key="6">
    <source>
        <dbReference type="Proteomes" id="UP000267841"/>
    </source>
</evidence>
<dbReference type="Pfam" id="PF02225">
    <property type="entry name" value="PA"/>
    <property type="match status" value="1"/>
</dbReference>
<organism evidence="5 6">
    <name type="scientific">Hydrogenivirga caldilitoris</name>
    <dbReference type="NCBI Taxonomy" id="246264"/>
    <lineage>
        <taxon>Bacteria</taxon>
        <taxon>Pseudomonadati</taxon>
        <taxon>Aquificota</taxon>
        <taxon>Aquificia</taxon>
        <taxon>Aquificales</taxon>
        <taxon>Aquificaceae</taxon>
        <taxon>Hydrogenivirga</taxon>
    </lineage>
</organism>
<dbReference type="CDD" id="cd00538">
    <property type="entry name" value="PA"/>
    <property type="match status" value="1"/>
</dbReference>
<dbReference type="OrthoDB" id="10948at2"/>
<reference evidence="5 6" key="1">
    <citation type="submission" date="2018-10" db="EMBL/GenBank/DDBJ databases">
        <title>Genomic Encyclopedia of Archaeal and Bacterial Type Strains, Phase II (KMG-II): from individual species to whole genera.</title>
        <authorList>
            <person name="Goeker M."/>
        </authorList>
    </citation>
    <scope>NUCLEOTIDE SEQUENCE [LARGE SCALE GENOMIC DNA]</scope>
    <source>
        <strain evidence="5 6">DSM 16510</strain>
    </source>
</reference>
<dbReference type="InterPro" id="IPR046450">
    <property type="entry name" value="PA_dom_sf"/>
</dbReference>
<evidence type="ECO:0000256" key="2">
    <source>
        <dbReference type="ARBA" id="ARBA00023315"/>
    </source>
</evidence>
<keyword evidence="1" id="KW-0808">Transferase</keyword>
<dbReference type="SUPFAM" id="SSF52025">
    <property type="entry name" value="PA domain"/>
    <property type="match status" value="1"/>
</dbReference>
<dbReference type="Gene3D" id="3.50.30.30">
    <property type="match status" value="1"/>
</dbReference>
<proteinExistence type="predicted"/>
<feature type="domain" description="PA" evidence="3">
    <location>
        <begin position="90"/>
        <end position="156"/>
    </location>
</feature>
<dbReference type="Proteomes" id="UP000267841">
    <property type="component" value="Unassembled WGS sequence"/>
</dbReference>